<feature type="transmembrane region" description="Helical" evidence="16">
    <location>
        <begin position="234"/>
        <end position="251"/>
    </location>
</feature>
<evidence type="ECO:0000259" key="17">
    <source>
        <dbReference type="Pfam" id="PF00361"/>
    </source>
</evidence>
<keyword evidence="5" id="KW-0679">Respiratory chain</keyword>
<dbReference type="Pfam" id="PF06455">
    <property type="entry name" value="NADH5_C"/>
    <property type="match status" value="1"/>
</dbReference>
<evidence type="ECO:0000256" key="2">
    <source>
        <dbReference type="ARBA" id="ARBA00012944"/>
    </source>
</evidence>
<evidence type="ECO:0000256" key="16">
    <source>
        <dbReference type="RuleBase" id="RU003404"/>
    </source>
</evidence>
<dbReference type="GO" id="GO:0042773">
    <property type="term" value="P:ATP synthesis coupled electron transport"/>
    <property type="evidence" value="ECO:0007669"/>
    <property type="project" value="InterPro"/>
</dbReference>
<evidence type="ECO:0000256" key="6">
    <source>
        <dbReference type="ARBA" id="ARBA00022692"/>
    </source>
</evidence>
<comment type="subcellular location">
    <subcellularLocation>
        <location evidence="1">Mitochondrion inner membrane</location>
        <topology evidence="1">Multi-pass membrane protein</topology>
    </subcellularLocation>
</comment>
<geneLocation type="mitochondrion" evidence="20"/>
<dbReference type="EC" id="7.1.1.2" evidence="2 16"/>
<feature type="transmembrane region" description="Helical" evidence="16">
    <location>
        <begin position="325"/>
        <end position="349"/>
    </location>
</feature>
<evidence type="ECO:0000313" key="20">
    <source>
        <dbReference type="EMBL" id="ACR22935.1"/>
    </source>
</evidence>
<feature type="transmembrane region" description="Helical" evidence="16">
    <location>
        <begin position="83"/>
        <end position="100"/>
    </location>
</feature>
<feature type="transmembrane region" description="Helical" evidence="16">
    <location>
        <begin position="131"/>
        <end position="153"/>
    </location>
</feature>
<reference evidence="20" key="1">
    <citation type="journal article" date="2009" name="Mol. Phylogenet. Evol.">
        <title>On the role of character loss in orbiniid phylogeny (Annelida): molecules vs. morphology.</title>
        <authorList>
            <person name="Bleidorn C."/>
            <person name="Hill N."/>
            <person name="Erseus C."/>
            <person name="Tiedemann R."/>
        </authorList>
    </citation>
    <scope>NUCLEOTIDE SEQUENCE</scope>
</reference>
<keyword evidence="9" id="KW-0249">Electron transport</keyword>
<keyword evidence="7" id="KW-0999">Mitochondrion inner membrane</keyword>
<feature type="transmembrane region" description="Helical" evidence="16">
    <location>
        <begin position="411"/>
        <end position="434"/>
    </location>
</feature>
<evidence type="ECO:0000256" key="1">
    <source>
        <dbReference type="ARBA" id="ARBA00004448"/>
    </source>
</evidence>
<dbReference type="Pfam" id="PF00361">
    <property type="entry name" value="Proton_antipo_M"/>
    <property type="match status" value="1"/>
</dbReference>
<evidence type="ECO:0000256" key="8">
    <source>
        <dbReference type="ARBA" id="ARBA00022967"/>
    </source>
</evidence>
<dbReference type="InterPro" id="IPR001750">
    <property type="entry name" value="ND/Mrp_TM"/>
</dbReference>
<gene>
    <name evidence="20" type="primary">ND5</name>
</gene>
<accession>C4NTU6</accession>
<feature type="transmembrane region" description="Helical" evidence="16">
    <location>
        <begin position="544"/>
        <end position="562"/>
    </location>
</feature>
<evidence type="ECO:0000256" key="3">
    <source>
        <dbReference type="ARBA" id="ARBA00021096"/>
    </source>
</evidence>
<feature type="domain" description="NADH-Ubiquinone oxidoreductase (complex I) chain 5 N-terminal" evidence="18">
    <location>
        <begin position="38"/>
        <end position="83"/>
    </location>
</feature>
<evidence type="ECO:0000256" key="5">
    <source>
        <dbReference type="ARBA" id="ARBA00022660"/>
    </source>
</evidence>
<organism evidence="20">
    <name type="scientific">Questa ersei</name>
    <dbReference type="NCBI Taxonomy" id="645998"/>
    <lineage>
        <taxon>Eukaryota</taxon>
        <taxon>Metazoa</taxon>
        <taxon>Spiralia</taxon>
        <taxon>Lophotrochozoa</taxon>
        <taxon>Annelida</taxon>
        <taxon>Polychaeta</taxon>
        <taxon>Sedentaria</taxon>
        <taxon>Scolecida</taxon>
        <taxon>Questidae</taxon>
        <taxon>Questa</taxon>
    </lineage>
</organism>
<dbReference type="PANTHER" id="PTHR42829:SF2">
    <property type="entry name" value="NADH-UBIQUINONE OXIDOREDUCTASE CHAIN 5"/>
    <property type="match status" value="1"/>
</dbReference>
<evidence type="ECO:0000256" key="13">
    <source>
        <dbReference type="ARBA" id="ARBA00023128"/>
    </source>
</evidence>
<proteinExistence type="inferred from homology"/>
<keyword evidence="10 16" id="KW-1133">Transmembrane helix</keyword>
<comment type="catalytic activity">
    <reaction evidence="15 16">
        <text>a ubiquinone + NADH + 5 H(+)(in) = a ubiquinol + NAD(+) + 4 H(+)(out)</text>
        <dbReference type="Rhea" id="RHEA:29091"/>
        <dbReference type="Rhea" id="RHEA-COMP:9565"/>
        <dbReference type="Rhea" id="RHEA-COMP:9566"/>
        <dbReference type="ChEBI" id="CHEBI:15378"/>
        <dbReference type="ChEBI" id="CHEBI:16389"/>
        <dbReference type="ChEBI" id="CHEBI:17976"/>
        <dbReference type="ChEBI" id="CHEBI:57540"/>
        <dbReference type="ChEBI" id="CHEBI:57945"/>
        <dbReference type="EC" id="7.1.1.2"/>
    </reaction>
</comment>
<evidence type="ECO:0000256" key="9">
    <source>
        <dbReference type="ARBA" id="ARBA00022982"/>
    </source>
</evidence>
<comment type="function">
    <text evidence="16">Core subunit of the mitochondrial membrane respiratory chain NADH dehydrogenase (Complex I) which catalyzes electron transfer from NADH through the respiratory chain, using ubiquinone as an electron acceptor. Essential for the catalytic activity and assembly of complex I.</text>
</comment>
<dbReference type="GO" id="GO:0003954">
    <property type="term" value="F:NADH dehydrogenase activity"/>
    <property type="evidence" value="ECO:0007669"/>
    <property type="project" value="TreeGrafter"/>
</dbReference>
<evidence type="ECO:0000256" key="12">
    <source>
        <dbReference type="ARBA" id="ARBA00023075"/>
    </source>
</evidence>
<evidence type="ECO:0000256" key="11">
    <source>
        <dbReference type="ARBA" id="ARBA00023027"/>
    </source>
</evidence>
<feature type="transmembrane region" description="Helical" evidence="16">
    <location>
        <begin position="53"/>
        <end position="71"/>
    </location>
</feature>
<dbReference type="PRINTS" id="PR01434">
    <property type="entry name" value="NADHDHGNASE5"/>
</dbReference>
<evidence type="ECO:0000256" key="14">
    <source>
        <dbReference type="ARBA" id="ARBA00023136"/>
    </source>
</evidence>
<keyword evidence="8" id="KW-1278">Translocase</keyword>
<feature type="domain" description="NADH:quinone oxidoreductase/Mrp antiporter transmembrane" evidence="17">
    <location>
        <begin position="102"/>
        <end position="374"/>
    </location>
</feature>
<comment type="similarity">
    <text evidence="16">Belongs to the complex I subunit 5 family.</text>
</comment>
<dbReference type="AlphaFoldDB" id="C4NTU6"/>
<feature type="domain" description="NADH dehydrogenase subunit 5 C-terminal" evidence="19">
    <location>
        <begin position="384"/>
        <end position="562"/>
    </location>
</feature>
<dbReference type="InterPro" id="IPR003945">
    <property type="entry name" value="NU5C-like"/>
</dbReference>
<dbReference type="PANTHER" id="PTHR42829">
    <property type="entry name" value="NADH-UBIQUINONE OXIDOREDUCTASE CHAIN 5"/>
    <property type="match status" value="1"/>
</dbReference>
<evidence type="ECO:0000256" key="7">
    <source>
        <dbReference type="ARBA" id="ARBA00022792"/>
    </source>
</evidence>
<sequence length="570" mass="62248">MLPSSASYLLWLLSAALFPFILLAPSSHLMEWSLAQFATSPIMLPIIIDKKSTLFALTILVISANVLTFTRTYMRHDPSLTRFTYLILLFVLSMNLLIFIPNLMALLIGWDGLGLTSFILVIYYQNPKSLGAGMITVLSNRIGDALLLLSIAWSLNQSHWSIILMWESPLAPLLTMTILLAAMTKSAQLPFSSWLPAAMAAPTPVSALVHSSTLVTAGVFLLIRFSPFLMKTPWFSPTLLVISSTTMLMASHSALMECDMKKIIALSTLSQLGVMMFSLALHMPNLTLFHLLTHAMFKALLFLCAGSIILMSHHAQDLRQMGTTWISMPTITSTLATANLALCGTPFLSGFYSKDMIIESSLISPTNPLILLTLTLATYLTTAYSIRLLMASTLSPTQSHPSSSASDTSPPLLFPTVSLSSLAIIFGAALNWILVAPLKHPELPPLWKSLPLILLTLSLTTASLLHAKSSTPLPNIPSIHFNATSMWHLTPPSHQNLLQLPLFLSDSLYKSNDAGWLETLGPQGSFTSLSTPGSNITSLQSLTFPNFILFSFLSISILFILFSPDSLHKA</sequence>
<keyword evidence="4 16" id="KW-0813">Transport</keyword>
<feature type="transmembrane region" description="Helical" evidence="16">
    <location>
        <begin position="194"/>
        <end position="222"/>
    </location>
</feature>
<keyword evidence="14 16" id="KW-0472">Membrane</keyword>
<keyword evidence="12 16" id="KW-0830">Ubiquinone</keyword>
<dbReference type="InterPro" id="IPR010934">
    <property type="entry name" value="NADH_DH_su5_C"/>
</dbReference>
<feature type="transmembrane region" description="Helical" evidence="16">
    <location>
        <begin position="295"/>
        <end position="313"/>
    </location>
</feature>
<feature type="transmembrane region" description="Helical" evidence="16">
    <location>
        <begin position="159"/>
        <end position="182"/>
    </location>
</feature>
<dbReference type="EMBL" id="FJ612452">
    <property type="protein sequence ID" value="ACR22935.1"/>
    <property type="molecule type" value="Genomic_DNA"/>
</dbReference>
<keyword evidence="13 16" id="KW-0496">Mitochondrion</keyword>
<dbReference type="Pfam" id="PF00662">
    <property type="entry name" value="Proton_antipo_N"/>
    <property type="match status" value="1"/>
</dbReference>
<feature type="transmembrane region" description="Helical" evidence="16">
    <location>
        <begin position="446"/>
        <end position="465"/>
    </location>
</feature>
<feature type="transmembrane region" description="Helical" evidence="16">
    <location>
        <begin position="263"/>
        <end position="283"/>
    </location>
</feature>
<feature type="transmembrane region" description="Helical" evidence="16">
    <location>
        <begin position="369"/>
        <end position="390"/>
    </location>
</feature>
<keyword evidence="11 16" id="KW-0520">NAD</keyword>
<keyword evidence="6 16" id="KW-0812">Transmembrane</keyword>
<protein>
    <recommendedName>
        <fullName evidence="3 16">NADH-ubiquinone oxidoreductase chain 5</fullName>
        <ecNumber evidence="2 16">7.1.1.2</ecNumber>
    </recommendedName>
</protein>
<dbReference type="GO" id="GO:0008137">
    <property type="term" value="F:NADH dehydrogenase (ubiquinone) activity"/>
    <property type="evidence" value="ECO:0007669"/>
    <property type="project" value="UniProtKB-EC"/>
</dbReference>
<dbReference type="GO" id="GO:0015990">
    <property type="term" value="P:electron transport coupled proton transport"/>
    <property type="evidence" value="ECO:0007669"/>
    <property type="project" value="TreeGrafter"/>
</dbReference>
<evidence type="ECO:0000256" key="4">
    <source>
        <dbReference type="ARBA" id="ARBA00022448"/>
    </source>
</evidence>
<evidence type="ECO:0000259" key="18">
    <source>
        <dbReference type="Pfam" id="PF00662"/>
    </source>
</evidence>
<evidence type="ECO:0000256" key="10">
    <source>
        <dbReference type="ARBA" id="ARBA00022989"/>
    </source>
</evidence>
<dbReference type="GO" id="GO:0005743">
    <property type="term" value="C:mitochondrial inner membrane"/>
    <property type="evidence" value="ECO:0007669"/>
    <property type="project" value="UniProtKB-SubCell"/>
</dbReference>
<evidence type="ECO:0000259" key="19">
    <source>
        <dbReference type="Pfam" id="PF06455"/>
    </source>
</evidence>
<name>C4NTU6_9ANNE</name>
<evidence type="ECO:0000256" key="15">
    <source>
        <dbReference type="ARBA" id="ARBA00049551"/>
    </source>
</evidence>
<dbReference type="InterPro" id="IPR001516">
    <property type="entry name" value="Proton_antipo_N"/>
</dbReference>